<sequence>MAVPHRISGVPLAPKGLTVSSEEETLEACPDRISGDPLAPEGLRELSEDQTLEACPGRISGETTGAGGLDFHSPIHVPPSLDHVKEVAAIVVQGFRDACGDLNAEFAKTTDLHRNLSKTIRHYEHALPLVALEWELENGPATDDERVVALKGSISRQVTLLARAQAALDLRTEDYFCSSLDAASQSAAGPSSAATAAGSAPSQPAQQHHHQ</sequence>
<evidence type="ECO:0000313" key="1">
    <source>
        <dbReference type="EnsemblMetazoa" id="PPA46052.1"/>
    </source>
</evidence>
<name>A0A2A6BX88_PRIPA</name>
<accession>A0A8R1V4S9</accession>
<accession>A0A2A6BX88</accession>
<organism evidence="1 2">
    <name type="scientific">Pristionchus pacificus</name>
    <name type="common">Parasitic nematode worm</name>
    <dbReference type="NCBI Taxonomy" id="54126"/>
    <lineage>
        <taxon>Eukaryota</taxon>
        <taxon>Metazoa</taxon>
        <taxon>Ecdysozoa</taxon>
        <taxon>Nematoda</taxon>
        <taxon>Chromadorea</taxon>
        <taxon>Rhabditida</taxon>
        <taxon>Rhabditina</taxon>
        <taxon>Diplogasteromorpha</taxon>
        <taxon>Diplogasteroidea</taxon>
        <taxon>Neodiplogasteridae</taxon>
        <taxon>Pristionchus</taxon>
    </lineage>
</organism>
<proteinExistence type="predicted"/>
<reference evidence="2" key="1">
    <citation type="journal article" date="2008" name="Nat. Genet.">
        <title>The Pristionchus pacificus genome provides a unique perspective on nematode lifestyle and parasitism.</title>
        <authorList>
            <person name="Dieterich C."/>
            <person name="Clifton S.W."/>
            <person name="Schuster L.N."/>
            <person name="Chinwalla A."/>
            <person name="Delehaunty K."/>
            <person name="Dinkelacker I."/>
            <person name="Fulton L."/>
            <person name="Fulton R."/>
            <person name="Godfrey J."/>
            <person name="Minx P."/>
            <person name="Mitreva M."/>
            <person name="Roeseler W."/>
            <person name="Tian H."/>
            <person name="Witte H."/>
            <person name="Yang S.P."/>
            <person name="Wilson R.K."/>
            <person name="Sommer R.J."/>
        </authorList>
    </citation>
    <scope>NUCLEOTIDE SEQUENCE [LARGE SCALE GENOMIC DNA]</scope>
    <source>
        <strain evidence="2">PS312</strain>
    </source>
</reference>
<gene>
    <name evidence="1" type="primary">WBGene00284421</name>
</gene>
<dbReference type="EnsemblMetazoa" id="PPA46052.1">
    <property type="protein sequence ID" value="PPA46052.1"/>
    <property type="gene ID" value="WBGene00284421"/>
</dbReference>
<reference evidence="1" key="2">
    <citation type="submission" date="2022-06" db="UniProtKB">
        <authorList>
            <consortium name="EnsemblMetazoa"/>
        </authorList>
    </citation>
    <scope>IDENTIFICATION</scope>
    <source>
        <strain evidence="1">PS312</strain>
    </source>
</reference>
<evidence type="ECO:0000313" key="2">
    <source>
        <dbReference type="Proteomes" id="UP000005239"/>
    </source>
</evidence>
<keyword evidence="2" id="KW-1185">Reference proteome</keyword>
<protein>
    <submittedName>
        <fullName evidence="1">Uncharacterized protein</fullName>
    </submittedName>
</protein>
<dbReference type="AlphaFoldDB" id="A0A2A6BX88"/>
<dbReference type="Proteomes" id="UP000005239">
    <property type="component" value="Unassembled WGS sequence"/>
</dbReference>